<accession>A0A411CQM9</accession>
<dbReference type="EMBL" id="MK392368">
    <property type="protein sequence ID" value="QAY16080.1"/>
    <property type="molecule type" value="Genomic_DNA"/>
</dbReference>
<gene>
    <name evidence="1" type="primary">28</name>
    <name evidence="1" type="ORF">SEA_ELESAR_28</name>
</gene>
<reference evidence="1 2" key="1">
    <citation type="submission" date="2019-01" db="EMBL/GenBank/DDBJ databases">
        <authorList>
            <person name="Adair T.L."/>
            <person name="Lucas L.G."/>
            <person name="Young A.M."/>
            <person name="Antrich S.C."/>
            <person name="Baird A.G."/>
            <person name="Dunn E.L."/>
            <person name="Fernandes B.I."/>
            <person name="Fraley E.G."/>
            <person name="Ghanem A.X."/>
            <person name="Gilbert M.G."/>
            <person name="Morris T.B."/>
            <person name="Nortch B.D."/>
            <person name="Overcash M.E."/>
            <person name="Pavleszek K.E."/>
            <person name="Pellegrini L.I.O."/>
            <person name="Pham L.T."/>
            <person name="Rule L.S."/>
            <person name="Schultz E.M."/>
            <person name="Smith J."/>
            <person name="Thong B.J."/>
            <person name="Turner H.A."/>
            <person name="Walker G."/>
            <person name="Whitaker Z.J."/>
            <person name="Wilsey R.N."/>
            <person name="Yanney R.L."/>
            <person name="Klyczek K."/>
            <person name="Garlena R.A."/>
            <person name="Russell D.A."/>
            <person name="Pope W.H."/>
            <person name="Jacobs-Sera D."/>
            <person name="Hatfull G.F."/>
        </authorList>
    </citation>
    <scope>NUCLEOTIDE SEQUENCE [LARGE SCALE GENOMIC DNA]</scope>
</reference>
<dbReference type="RefSeq" id="YP_010761193.1">
    <property type="nucleotide sequence ID" value="NC_073593.1"/>
</dbReference>
<dbReference type="KEGG" id="vg:80034307"/>
<sequence length="119" mass="12513">MPKRQWTDGAMGNTPLNAARLNQLESDLEAALMQLARDPAQLFSGSVTRDAAGAAVSATIEWPDGVTGQYSGTASEDFPGAVDSYTVTRTGTPVITFTQPAVTRSETGLITNRPPITVS</sequence>
<dbReference type="GeneID" id="80034307"/>
<evidence type="ECO:0000313" key="1">
    <source>
        <dbReference type="EMBL" id="QAY16080.1"/>
    </source>
</evidence>
<organism evidence="1 2">
    <name type="scientific">Arthrobacter phage Elesar</name>
    <dbReference type="NCBI Taxonomy" id="2510522"/>
    <lineage>
        <taxon>Viruses</taxon>
        <taxon>Duplodnaviria</taxon>
        <taxon>Heunggongvirae</taxon>
        <taxon>Uroviricota</taxon>
        <taxon>Caudoviricetes</taxon>
        <taxon>Daemsvirinae</taxon>
        <taxon>Elesarvirus</taxon>
        <taxon>Elesarvirus elesar</taxon>
    </lineage>
</organism>
<proteinExistence type="predicted"/>
<name>A0A411CQM9_9CAUD</name>
<keyword evidence="2" id="KW-1185">Reference proteome</keyword>
<protein>
    <submittedName>
        <fullName evidence="1">Uncharacterized protein</fullName>
    </submittedName>
</protein>
<evidence type="ECO:0000313" key="2">
    <source>
        <dbReference type="Proteomes" id="UP000290693"/>
    </source>
</evidence>
<dbReference type="Proteomes" id="UP000290693">
    <property type="component" value="Segment"/>
</dbReference>